<keyword evidence="4" id="KW-0503">Monooxygenase</keyword>
<dbReference type="Gene3D" id="3.50.50.60">
    <property type="entry name" value="FAD/NAD(P)-binding domain"/>
    <property type="match status" value="1"/>
</dbReference>
<dbReference type="AlphaFoldDB" id="A0A6A6W597"/>
<dbReference type="InterPro" id="IPR036188">
    <property type="entry name" value="FAD/NAD-bd_sf"/>
</dbReference>
<dbReference type="InterPro" id="IPR043683">
    <property type="entry name" value="TetX_monooxygenase"/>
</dbReference>
<evidence type="ECO:0000313" key="7">
    <source>
        <dbReference type="EMBL" id="KAF2756231.1"/>
    </source>
</evidence>
<feature type="domain" description="FAD-binding" evidence="6">
    <location>
        <begin position="5"/>
        <end position="361"/>
    </location>
</feature>
<keyword evidence="3" id="KW-0560">Oxidoreductase</keyword>
<dbReference type="Pfam" id="PF01494">
    <property type="entry name" value="FAD_binding_3"/>
    <property type="match status" value="1"/>
</dbReference>
<dbReference type="GO" id="GO:0071949">
    <property type="term" value="F:FAD binding"/>
    <property type="evidence" value="ECO:0007669"/>
    <property type="project" value="InterPro"/>
</dbReference>
<feature type="compositionally biased region" description="Basic and acidic residues" evidence="5">
    <location>
        <begin position="90"/>
        <end position="107"/>
    </location>
</feature>
<dbReference type="EMBL" id="ML996576">
    <property type="protein sequence ID" value="KAF2756231.1"/>
    <property type="molecule type" value="Genomic_DNA"/>
</dbReference>
<dbReference type="SUPFAM" id="SSF51905">
    <property type="entry name" value="FAD/NAD(P)-binding domain"/>
    <property type="match status" value="1"/>
</dbReference>
<evidence type="ECO:0000256" key="1">
    <source>
        <dbReference type="ARBA" id="ARBA00022630"/>
    </source>
</evidence>
<dbReference type="PANTHER" id="PTHR46972">
    <property type="entry name" value="MONOOXYGENASE ASQM-RELATED"/>
    <property type="match status" value="1"/>
</dbReference>
<gene>
    <name evidence="7" type="ORF">EJ05DRAFT_94132</name>
</gene>
<keyword evidence="8" id="KW-1185">Reference proteome</keyword>
<keyword evidence="1" id="KW-0285">Flavoprotein</keyword>
<evidence type="ECO:0000256" key="4">
    <source>
        <dbReference type="ARBA" id="ARBA00023033"/>
    </source>
</evidence>
<dbReference type="InterPro" id="IPR002938">
    <property type="entry name" value="FAD-bd"/>
</dbReference>
<dbReference type="Proteomes" id="UP000799437">
    <property type="component" value="Unassembled WGS sequence"/>
</dbReference>
<name>A0A6A6W597_9PEZI</name>
<dbReference type="PANTHER" id="PTHR46972:SF1">
    <property type="entry name" value="FAD DEPENDENT OXIDOREDUCTASE DOMAIN-CONTAINING PROTEIN"/>
    <property type="match status" value="1"/>
</dbReference>
<dbReference type="GeneID" id="54491138"/>
<evidence type="ECO:0000259" key="6">
    <source>
        <dbReference type="Pfam" id="PF01494"/>
    </source>
</evidence>
<evidence type="ECO:0000256" key="5">
    <source>
        <dbReference type="SAM" id="MobiDB-lite"/>
    </source>
</evidence>
<dbReference type="GO" id="GO:0004497">
    <property type="term" value="F:monooxygenase activity"/>
    <property type="evidence" value="ECO:0007669"/>
    <property type="project" value="UniProtKB-KW"/>
</dbReference>
<dbReference type="HAMAP" id="MF_00845">
    <property type="entry name" value="TetX_monooxygenase"/>
    <property type="match status" value="1"/>
</dbReference>
<feature type="region of interest" description="Disordered" evidence="5">
    <location>
        <begin position="87"/>
        <end position="107"/>
    </location>
</feature>
<dbReference type="RefSeq" id="XP_033598682.1">
    <property type="nucleotide sequence ID" value="XM_033750084.1"/>
</dbReference>
<protein>
    <submittedName>
        <fullName evidence="7">FAD/NAD(P)-binding domain-containing protein</fullName>
    </submittedName>
</protein>
<keyword evidence="2" id="KW-0274">FAD</keyword>
<evidence type="ECO:0000256" key="2">
    <source>
        <dbReference type="ARBA" id="ARBA00022827"/>
    </source>
</evidence>
<organism evidence="7 8">
    <name type="scientific">Pseudovirgaria hyperparasitica</name>
    <dbReference type="NCBI Taxonomy" id="470096"/>
    <lineage>
        <taxon>Eukaryota</taxon>
        <taxon>Fungi</taxon>
        <taxon>Dikarya</taxon>
        <taxon>Ascomycota</taxon>
        <taxon>Pezizomycotina</taxon>
        <taxon>Dothideomycetes</taxon>
        <taxon>Dothideomycetes incertae sedis</taxon>
        <taxon>Acrospermales</taxon>
        <taxon>Acrospermaceae</taxon>
        <taxon>Pseudovirgaria</taxon>
    </lineage>
</organism>
<accession>A0A6A6W597</accession>
<sequence length="413" mass="45642">MSSPKVAIIGAGPAGLTLASILHKNSINVTLYDLDADRYSRNSGGSLDIHPDSGQRALKEAGLLDEFLKYARPEGETLRIIAPDGTTLMDESRGDEGRPADEFANRPEIDRRQLRSMLLDSLNDSVIQWKSKLLRVEDNPGQKLKLHFADRTEEGFDFVIGADGAWSKVRSLLSDVKPFYSGVGGLECHITDADAKHPMLAQHVGNGMCLNLGSDKGIMCQRNGDGGIQAYAFARLPETWYQTCGISFTDQTARKAVADALFADFSENLQSLILESDDDTVGRPLYQLPVDFTWSNNPRVTLVGDAAHLMTPFAGVGVNVAMQDSLELALEIISANKSGYFGSALENYELKMWKRARQNAEQTMMYLNLFFHHRGGIAMVEYFAERQKAMRLKEAHGKDMASVQTIEQKTIVD</sequence>
<reference evidence="7" key="1">
    <citation type="journal article" date="2020" name="Stud. Mycol.">
        <title>101 Dothideomycetes genomes: a test case for predicting lifestyles and emergence of pathogens.</title>
        <authorList>
            <person name="Haridas S."/>
            <person name="Albert R."/>
            <person name="Binder M."/>
            <person name="Bloem J."/>
            <person name="Labutti K."/>
            <person name="Salamov A."/>
            <person name="Andreopoulos B."/>
            <person name="Baker S."/>
            <person name="Barry K."/>
            <person name="Bills G."/>
            <person name="Bluhm B."/>
            <person name="Cannon C."/>
            <person name="Castanera R."/>
            <person name="Culley D."/>
            <person name="Daum C."/>
            <person name="Ezra D."/>
            <person name="Gonzalez J."/>
            <person name="Henrissat B."/>
            <person name="Kuo A."/>
            <person name="Liang C."/>
            <person name="Lipzen A."/>
            <person name="Lutzoni F."/>
            <person name="Magnuson J."/>
            <person name="Mondo S."/>
            <person name="Nolan M."/>
            <person name="Ohm R."/>
            <person name="Pangilinan J."/>
            <person name="Park H.-J."/>
            <person name="Ramirez L."/>
            <person name="Alfaro M."/>
            <person name="Sun H."/>
            <person name="Tritt A."/>
            <person name="Yoshinaga Y."/>
            <person name="Zwiers L.-H."/>
            <person name="Turgeon B."/>
            <person name="Goodwin S."/>
            <person name="Spatafora J."/>
            <person name="Crous P."/>
            <person name="Grigoriev I."/>
        </authorList>
    </citation>
    <scope>NUCLEOTIDE SEQUENCE</scope>
    <source>
        <strain evidence="7">CBS 121739</strain>
    </source>
</reference>
<evidence type="ECO:0000313" key="8">
    <source>
        <dbReference type="Proteomes" id="UP000799437"/>
    </source>
</evidence>
<dbReference type="GO" id="GO:0046677">
    <property type="term" value="P:response to antibiotic"/>
    <property type="evidence" value="ECO:0007669"/>
    <property type="project" value="InterPro"/>
</dbReference>
<dbReference type="PRINTS" id="PR00420">
    <property type="entry name" value="RNGMNOXGNASE"/>
</dbReference>
<evidence type="ECO:0000256" key="3">
    <source>
        <dbReference type="ARBA" id="ARBA00023002"/>
    </source>
</evidence>
<proteinExistence type="inferred from homology"/>
<dbReference type="OrthoDB" id="655030at2759"/>